<dbReference type="SUPFAM" id="SSF50891">
    <property type="entry name" value="Cyclophilin-like"/>
    <property type="match status" value="1"/>
</dbReference>
<dbReference type="PANTHER" id="PTHR34698">
    <property type="entry name" value="5-OXOPROLINASE SUBUNIT B"/>
    <property type="match status" value="1"/>
</dbReference>
<dbReference type="SUPFAM" id="SSF160467">
    <property type="entry name" value="PH0987 N-terminal domain-like"/>
    <property type="match status" value="1"/>
</dbReference>
<feature type="domain" description="Carboxyltransferase" evidence="4">
    <location>
        <begin position="11"/>
        <end position="228"/>
    </location>
</feature>
<dbReference type="InterPro" id="IPR003833">
    <property type="entry name" value="CT_C_D"/>
</dbReference>
<gene>
    <name evidence="5" type="ORF">PIL02S_01045</name>
</gene>
<comment type="caution">
    <text evidence="5">The sequence shown here is derived from an EMBL/GenBank/DDBJ whole genome shotgun (WGS) entry which is preliminary data.</text>
</comment>
<evidence type="ECO:0000256" key="1">
    <source>
        <dbReference type="ARBA" id="ARBA00022741"/>
    </source>
</evidence>
<evidence type="ECO:0000313" key="6">
    <source>
        <dbReference type="Proteomes" id="UP000247459"/>
    </source>
</evidence>
<dbReference type="PANTHER" id="PTHR34698:SF2">
    <property type="entry name" value="5-OXOPROLINASE SUBUNIT B"/>
    <property type="match status" value="1"/>
</dbReference>
<dbReference type="EC" id="3.5.1.54" evidence="5"/>
<keyword evidence="1" id="KW-0547">Nucleotide-binding</keyword>
<protein>
    <submittedName>
        <fullName evidence="5">Allophanate hydrolase subunit 1</fullName>
        <ecNumber evidence="5">3.5.1.54</ecNumber>
    </submittedName>
</protein>
<dbReference type="SMART" id="SM00796">
    <property type="entry name" value="AHS1"/>
    <property type="match status" value="1"/>
</dbReference>
<dbReference type="InterPro" id="IPR010016">
    <property type="entry name" value="PxpB"/>
</dbReference>
<dbReference type="GO" id="GO:0004039">
    <property type="term" value="F:allophanate hydrolase activity"/>
    <property type="evidence" value="ECO:0007669"/>
    <property type="project" value="UniProtKB-EC"/>
</dbReference>
<accession>A0A2W0CQP0</accession>
<dbReference type="InterPro" id="IPR029000">
    <property type="entry name" value="Cyclophilin-like_dom_sf"/>
</dbReference>
<sequence>MSKIKYEWTEEMLSPLGEAGVMIRCGDAISDEVHRRVISVCAWLEENSFPGMIELVPSFASVALFYDPMVVAGSARSASGKGASESSPYQQVCRMLLSRLEMLEESVHNPFRTIVIPVCYGGPFGPDLEYVASENELTPDEVVAIHTSGEYLVHMIGFAPGFPYLGGLPKRIATPRRATPRLRVEAGTVGIGGEQTGIYPVATPGGWHCIGRTPLKLFRPEHDLPSLLQAGDRVRFEAITEQDYIEWKEGEG</sequence>
<dbReference type="NCBIfam" id="TIGR00370">
    <property type="entry name" value="5-oxoprolinase subunit PxpB"/>
    <property type="match status" value="1"/>
</dbReference>
<dbReference type="Gene3D" id="3.30.1360.40">
    <property type="match status" value="1"/>
</dbReference>
<dbReference type="Proteomes" id="UP000247459">
    <property type="component" value="Unassembled WGS sequence"/>
</dbReference>
<dbReference type="EMBL" id="PRLG01000008">
    <property type="protein sequence ID" value="PYY30485.1"/>
    <property type="molecule type" value="Genomic_DNA"/>
</dbReference>
<evidence type="ECO:0000313" key="5">
    <source>
        <dbReference type="EMBL" id="PYY30485.1"/>
    </source>
</evidence>
<proteinExistence type="predicted"/>
<evidence type="ECO:0000259" key="4">
    <source>
        <dbReference type="SMART" id="SM00796"/>
    </source>
</evidence>
<keyword evidence="2 5" id="KW-0378">Hydrolase</keyword>
<dbReference type="AlphaFoldDB" id="A0A2W0CQP0"/>
<reference evidence="5 6" key="1">
    <citation type="submission" date="2018-01" db="EMBL/GenBank/DDBJ databases">
        <title>Genome sequence of the PGP bacterium Paenibacillus illinoisensis E3.</title>
        <authorList>
            <person name="Rolli E."/>
            <person name="Marasco R."/>
            <person name="Bessem C."/>
            <person name="Michoud G."/>
            <person name="Gaiarsa S."/>
            <person name="Borin S."/>
            <person name="Daffonchio D."/>
        </authorList>
    </citation>
    <scope>NUCLEOTIDE SEQUENCE [LARGE SCALE GENOMIC DNA]</scope>
    <source>
        <strain evidence="5 6">E3</strain>
    </source>
</reference>
<organism evidence="5 6">
    <name type="scientific">Paenibacillus illinoisensis</name>
    <dbReference type="NCBI Taxonomy" id="59845"/>
    <lineage>
        <taxon>Bacteria</taxon>
        <taxon>Bacillati</taxon>
        <taxon>Bacillota</taxon>
        <taxon>Bacilli</taxon>
        <taxon>Bacillales</taxon>
        <taxon>Paenibacillaceae</taxon>
        <taxon>Paenibacillus</taxon>
    </lineage>
</organism>
<evidence type="ECO:0000256" key="3">
    <source>
        <dbReference type="ARBA" id="ARBA00022840"/>
    </source>
</evidence>
<dbReference type="Gene3D" id="2.40.100.10">
    <property type="entry name" value="Cyclophilin-like"/>
    <property type="match status" value="1"/>
</dbReference>
<keyword evidence="3" id="KW-0067">ATP-binding</keyword>
<dbReference type="Pfam" id="PF02682">
    <property type="entry name" value="CT_C_D"/>
    <property type="match status" value="1"/>
</dbReference>
<dbReference type="GO" id="GO:0005524">
    <property type="term" value="F:ATP binding"/>
    <property type="evidence" value="ECO:0007669"/>
    <property type="project" value="UniProtKB-KW"/>
</dbReference>
<evidence type="ECO:0000256" key="2">
    <source>
        <dbReference type="ARBA" id="ARBA00022801"/>
    </source>
</evidence>
<name>A0A2W0CQP0_9BACL</name>